<evidence type="ECO:0000256" key="5">
    <source>
        <dbReference type="ARBA" id="ARBA00022516"/>
    </source>
</evidence>
<comment type="pathway">
    <text evidence="2">Isoprenoid biosynthesis; isopentenyl diphosphate biosynthesis via mevalonate pathway; isopentenyl diphosphate from (R)-mevalonate: step 2/3.</text>
</comment>
<sequence>MSSSSAKIVICLSGKRKSGKDYAADRLLMELRALDVSTEIRRLSEPLKREYARIHLLDFDELLTASAYKELHRAQMVEWSERIRREDPEHFCRLSMRDCTATVCIVSDCRRPSDLLYFTRHFPHVLSVRVECCTPVRESRGFVFTVGVDDADTECALDAHDGWDFVVRNDGDASTLTDELSRILCAVRACALVSPGATLNKSLLTPGRKRASIGDHKLHRSPVPSDAASDAQAPPPQTAAHSPFSARFSGRPLPTPIDPTHGRRVLLSVRWPSAKRTKKIQYRPLRMVQAVGPASTPEIVAACRATASRVSVFAALWRKQLLSP</sequence>
<accession>A0A914WHE2</accession>
<evidence type="ECO:0000256" key="14">
    <source>
        <dbReference type="ARBA" id="ARBA00023098"/>
    </source>
</evidence>
<dbReference type="EC" id="2.7.4.2" evidence="3"/>
<dbReference type="InterPro" id="IPR027417">
    <property type="entry name" value="P-loop_NTPase"/>
</dbReference>
<keyword evidence="9" id="KW-0418">Kinase</keyword>
<keyword evidence="15" id="KW-1207">Sterol metabolism</keyword>
<dbReference type="GO" id="GO:0019287">
    <property type="term" value="P:isopentenyl diphosphate biosynthetic process, mevalonate pathway"/>
    <property type="evidence" value="ECO:0007669"/>
    <property type="project" value="TreeGrafter"/>
</dbReference>
<dbReference type="GO" id="GO:0005829">
    <property type="term" value="C:cytosol"/>
    <property type="evidence" value="ECO:0007669"/>
    <property type="project" value="UniProtKB-SubCell"/>
</dbReference>
<comment type="subcellular location">
    <subcellularLocation>
        <location evidence="1">Cytoplasm</location>
        <location evidence="1">Cytosol</location>
    </subcellularLocation>
</comment>
<keyword evidence="8" id="KW-0547">Nucleotide-binding</keyword>
<feature type="compositionally biased region" description="Low complexity" evidence="18">
    <location>
        <begin position="221"/>
        <end position="243"/>
    </location>
</feature>
<protein>
    <recommendedName>
        <fullName evidence="17">Phosphomevalonate kinase</fullName>
        <ecNumber evidence="3">2.7.4.2</ecNumber>
    </recommendedName>
</protein>
<organism evidence="19 20">
    <name type="scientific">Plectus sambesii</name>
    <dbReference type="NCBI Taxonomy" id="2011161"/>
    <lineage>
        <taxon>Eukaryota</taxon>
        <taxon>Metazoa</taxon>
        <taxon>Ecdysozoa</taxon>
        <taxon>Nematoda</taxon>
        <taxon>Chromadorea</taxon>
        <taxon>Plectida</taxon>
        <taxon>Plectina</taxon>
        <taxon>Plectoidea</taxon>
        <taxon>Plectidae</taxon>
        <taxon>Plectus</taxon>
    </lineage>
</organism>
<evidence type="ECO:0000313" key="20">
    <source>
        <dbReference type="WBParaSite" id="PSAMB.scaffold416size52110.g5623.t1"/>
    </source>
</evidence>
<dbReference type="AlphaFoldDB" id="A0A914WHE2"/>
<dbReference type="GO" id="GO:0004631">
    <property type="term" value="F:phosphomevalonate kinase activity"/>
    <property type="evidence" value="ECO:0007669"/>
    <property type="project" value="UniProtKB-EC"/>
</dbReference>
<dbReference type="Pfam" id="PF04275">
    <property type="entry name" value="P-mevalo_kinase"/>
    <property type="match status" value="1"/>
</dbReference>
<dbReference type="GO" id="GO:0005524">
    <property type="term" value="F:ATP binding"/>
    <property type="evidence" value="ECO:0007669"/>
    <property type="project" value="UniProtKB-KW"/>
</dbReference>
<dbReference type="GO" id="GO:0006695">
    <property type="term" value="P:cholesterol biosynthetic process"/>
    <property type="evidence" value="ECO:0007669"/>
    <property type="project" value="UniProtKB-KW"/>
</dbReference>
<dbReference type="PANTHER" id="PTHR13101:SF1">
    <property type="entry name" value="PHOSPHOMEVALONATE KINASE"/>
    <property type="match status" value="1"/>
</dbReference>
<evidence type="ECO:0000256" key="2">
    <source>
        <dbReference type="ARBA" id="ARBA00005017"/>
    </source>
</evidence>
<evidence type="ECO:0000256" key="13">
    <source>
        <dbReference type="ARBA" id="ARBA00023011"/>
    </source>
</evidence>
<dbReference type="PANTHER" id="PTHR13101">
    <property type="entry name" value="PHOSPHOMEVALONATE KINASE"/>
    <property type="match status" value="1"/>
</dbReference>
<proteinExistence type="predicted"/>
<keyword evidence="19" id="KW-1185">Reference proteome</keyword>
<reference evidence="20" key="1">
    <citation type="submission" date="2022-11" db="UniProtKB">
        <authorList>
            <consortium name="WormBaseParasite"/>
        </authorList>
    </citation>
    <scope>IDENTIFICATION</scope>
</reference>
<keyword evidence="10" id="KW-0152">Cholesterol biosynthesis</keyword>
<dbReference type="InterPro" id="IPR005919">
    <property type="entry name" value="Pmev_kin_anim"/>
</dbReference>
<keyword evidence="13" id="KW-0756">Sterol biosynthesis</keyword>
<dbReference type="Proteomes" id="UP000887566">
    <property type="component" value="Unplaced"/>
</dbReference>
<keyword evidence="4" id="KW-0963">Cytoplasm</keyword>
<evidence type="ECO:0000256" key="9">
    <source>
        <dbReference type="ARBA" id="ARBA00022777"/>
    </source>
</evidence>
<evidence type="ECO:0000256" key="18">
    <source>
        <dbReference type="SAM" id="MobiDB-lite"/>
    </source>
</evidence>
<evidence type="ECO:0000256" key="17">
    <source>
        <dbReference type="ARBA" id="ARBA00034549"/>
    </source>
</evidence>
<name>A0A914WHE2_9BILA</name>
<evidence type="ECO:0000256" key="1">
    <source>
        <dbReference type="ARBA" id="ARBA00004514"/>
    </source>
</evidence>
<dbReference type="WBParaSite" id="PSAMB.scaffold416size52110.g5623.t1">
    <property type="protein sequence ID" value="PSAMB.scaffold416size52110.g5623.t1"/>
    <property type="gene ID" value="PSAMB.scaffold416size52110.g5623"/>
</dbReference>
<keyword evidence="14" id="KW-0443">Lipid metabolism</keyword>
<evidence type="ECO:0000256" key="10">
    <source>
        <dbReference type="ARBA" id="ARBA00022778"/>
    </source>
</evidence>
<evidence type="ECO:0000256" key="4">
    <source>
        <dbReference type="ARBA" id="ARBA00022490"/>
    </source>
</evidence>
<dbReference type="Gene3D" id="3.40.50.300">
    <property type="entry name" value="P-loop containing nucleotide triphosphate hydrolases"/>
    <property type="match status" value="1"/>
</dbReference>
<evidence type="ECO:0000313" key="19">
    <source>
        <dbReference type="Proteomes" id="UP000887566"/>
    </source>
</evidence>
<evidence type="ECO:0000256" key="3">
    <source>
        <dbReference type="ARBA" id="ARBA00012958"/>
    </source>
</evidence>
<keyword evidence="12" id="KW-0752">Steroid biosynthesis</keyword>
<keyword evidence="7" id="KW-0808">Transferase</keyword>
<keyword evidence="16" id="KW-0753">Steroid metabolism</keyword>
<keyword evidence="11" id="KW-0067">ATP-binding</keyword>
<evidence type="ECO:0000256" key="7">
    <source>
        <dbReference type="ARBA" id="ARBA00022679"/>
    </source>
</evidence>
<evidence type="ECO:0000256" key="16">
    <source>
        <dbReference type="ARBA" id="ARBA00023221"/>
    </source>
</evidence>
<keyword evidence="5" id="KW-0444">Lipid biosynthesis</keyword>
<evidence type="ECO:0000256" key="8">
    <source>
        <dbReference type="ARBA" id="ARBA00022741"/>
    </source>
</evidence>
<evidence type="ECO:0000256" key="6">
    <source>
        <dbReference type="ARBA" id="ARBA00022548"/>
    </source>
</evidence>
<feature type="region of interest" description="Disordered" evidence="18">
    <location>
        <begin position="211"/>
        <end position="261"/>
    </location>
</feature>
<keyword evidence="6" id="KW-0153">Cholesterol metabolism</keyword>
<evidence type="ECO:0000256" key="11">
    <source>
        <dbReference type="ARBA" id="ARBA00022840"/>
    </source>
</evidence>
<evidence type="ECO:0000256" key="12">
    <source>
        <dbReference type="ARBA" id="ARBA00022955"/>
    </source>
</evidence>
<evidence type="ECO:0000256" key="15">
    <source>
        <dbReference type="ARBA" id="ARBA00023166"/>
    </source>
</evidence>